<dbReference type="AlphaFoldDB" id="A0A0G2EEJ3"/>
<evidence type="ECO:0000256" key="2">
    <source>
        <dbReference type="PIRNR" id="PIRNR029171"/>
    </source>
</evidence>
<evidence type="ECO:0000313" key="3">
    <source>
        <dbReference type="EMBL" id="KKY21307.1"/>
    </source>
</evidence>
<dbReference type="PANTHER" id="PTHR34853">
    <property type="match status" value="1"/>
</dbReference>
<dbReference type="PANTHER" id="PTHR34853:SF5">
    <property type="entry name" value="LIP-DOMAIN-CONTAINING PROTEIN-RELATED"/>
    <property type="match status" value="1"/>
</dbReference>
<sequence length="439" mass="47379">MFVGSNLLVSALTVALLVALPTAFPYSVLEDAGRSLEPIPPSQDSFYTAPAGFEAASPGSILRLREAPGNLTSIFNFSSSAFNILYRTTNSRYQPSWAVTTVFVPLSAAADSTDDAHALLSYQIPYNSVDVDSSPSYTLYNELATGFILSDINTALGHGWYVNVPDFEGPLASFASGVQEGHATLDSVRAVLFSGVGLSSDTRYVMWGYSGGSIATEWASELQVQYAPELNFSGMAIGGLVPNMSSALHNIDATPASGLVPAALLGITNQYPDAYHYLISNLKTTGPYNATYFLNARNMSYYEDASAYANQSIFDDYFVQGASVLQHPTIQKVFNSDGLMGYHGVPQMPVFVHKAVHDEYSAVGETDALVAHYCKAGASIRYQRNLIGNHLDEYTNGDAQAFQWLQAVLNRTFALTYQSPACVVQNVSINITSHGPFES</sequence>
<dbReference type="GO" id="GO:0004806">
    <property type="term" value="F:triacylglycerol lipase activity"/>
    <property type="evidence" value="ECO:0007669"/>
    <property type="project" value="UniProtKB-UniRule"/>
</dbReference>
<comment type="similarity">
    <text evidence="2">Belongs to the AB hydrolase superfamily. Lipase family.</text>
</comment>
<dbReference type="PIRSF" id="PIRSF029171">
    <property type="entry name" value="Esterase_LipA"/>
    <property type="match status" value="1"/>
</dbReference>
<dbReference type="InterPro" id="IPR029058">
    <property type="entry name" value="AB_hydrolase_fold"/>
</dbReference>
<name>A0A0G2EEJ3_PHACM</name>
<protein>
    <submittedName>
        <fullName evidence="3">Putative lipase 1</fullName>
    </submittedName>
</protein>
<dbReference type="Gene3D" id="3.40.50.1820">
    <property type="entry name" value="alpha/beta hydrolase"/>
    <property type="match status" value="1"/>
</dbReference>
<dbReference type="SUPFAM" id="SSF53474">
    <property type="entry name" value="alpha/beta-Hydrolases"/>
    <property type="match status" value="1"/>
</dbReference>
<proteinExistence type="inferred from homology"/>
<dbReference type="InterPro" id="IPR005152">
    <property type="entry name" value="Lipase_secreted"/>
</dbReference>
<keyword evidence="2" id="KW-0732">Signal</keyword>
<dbReference type="Proteomes" id="UP000053317">
    <property type="component" value="Unassembled WGS sequence"/>
</dbReference>
<accession>A0A0G2EEJ3</accession>
<dbReference type="EMBL" id="LCWF01000086">
    <property type="protein sequence ID" value="KKY21307.1"/>
    <property type="molecule type" value="Genomic_DNA"/>
</dbReference>
<feature type="chain" id="PRO_5013436936" evidence="2">
    <location>
        <begin position="24"/>
        <end position="439"/>
    </location>
</feature>
<keyword evidence="1" id="KW-0378">Hydrolase</keyword>
<feature type="signal peptide" evidence="2">
    <location>
        <begin position="1"/>
        <end position="23"/>
    </location>
</feature>
<evidence type="ECO:0000256" key="1">
    <source>
        <dbReference type="ARBA" id="ARBA00022801"/>
    </source>
</evidence>
<dbReference type="Gene3D" id="1.10.260.130">
    <property type="match status" value="1"/>
</dbReference>
<evidence type="ECO:0000313" key="4">
    <source>
        <dbReference type="Proteomes" id="UP000053317"/>
    </source>
</evidence>
<comment type="caution">
    <text evidence="3">The sequence shown here is derived from an EMBL/GenBank/DDBJ whole genome shotgun (WGS) entry which is preliminary data.</text>
</comment>
<dbReference type="Pfam" id="PF03583">
    <property type="entry name" value="LIP"/>
    <property type="match status" value="1"/>
</dbReference>
<gene>
    <name evidence="3" type="ORF">UCRPC4_g03743</name>
</gene>
<dbReference type="GO" id="GO:0016042">
    <property type="term" value="P:lipid catabolic process"/>
    <property type="evidence" value="ECO:0007669"/>
    <property type="project" value="UniProtKB-UniRule"/>
</dbReference>
<dbReference type="OrthoDB" id="2373480at2759"/>
<organism evidence="3 4">
    <name type="scientific">Phaeomoniella chlamydospora</name>
    <name type="common">Phaeoacremonium chlamydosporum</name>
    <dbReference type="NCBI Taxonomy" id="158046"/>
    <lineage>
        <taxon>Eukaryota</taxon>
        <taxon>Fungi</taxon>
        <taxon>Dikarya</taxon>
        <taxon>Ascomycota</taxon>
        <taxon>Pezizomycotina</taxon>
        <taxon>Eurotiomycetes</taxon>
        <taxon>Chaetothyriomycetidae</taxon>
        <taxon>Phaeomoniellales</taxon>
        <taxon>Phaeomoniellaceae</taxon>
        <taxon>Phaeomoniella</taxon>
    </lineage>
</organism>
<keyword evidence="4" id="KW-1185">Reference proteome</keyword>
<reference evidence="3 4" key="1">
    <citation type="submission" date="2015-05" db="EMBL/GenBank/DDBJ databases">
        <title>Distinctive expansion of gene families associated with plant cell wall degradation and secondary metabolism in the genomes of grapevine trunk pathogens.</title>
        <authorList>
            <person name="Lawrence D.P."/>
            <person name="Travadon R."/>
            <person name="Rolshausen P.E."/>
            <person name="Baumgartner K."/>
        </authorList>
    </citation>
    <scope>NUCLEOTIDE SEQUENCE [LARGE SCALE GENOMIC DNA]</scope>
    <source>
        <strain evidence="3">UCRPC4</strain>
    </source>
</reference>
<reference evidence="3 4" key="2">
    <citation type="submission" date="2015-05" db="EMBL/GenBank/DDBJ databases">
        <authorList>
            <person name="Morales-Cruz A."/>
            <person name="Amrine K.C."/>
            <person name="Cantu D."/>
        </authorList>
    </citation>
    <scope>NUCLEOTIDE SEQUENCE [LARGE SCALE GENOMIC DNA]</scope>
    <source>
        <strain evidence="3">UCRPC4</strain>
    </source>
</reference>